<organism evidence="1 2">
    <name type="scientific">Hypocrea virens (strain Gv29-8 / FGSC 10586)</name>
    <name type="common">Gliocladium virens</name>
    <name type="synonym">Trichoderma virens</name>
    <dbReference type="NCBI Taxonomy" id="413071"/>
    <lineage>
        <taxon>Eukaryota</taxon>
        <taxon>Fungi</taxon>
        <taxon>Dikarya</taxon>
        <taxon>Ascomycota</taxon>
        <taxon>Pezizomycotina</taxon>
        <taxon>Sordariomycetes</taxon>
        <taxon>Hypocreomycetidae</taxon>
        <taxon>Hypocreales</taxon>
        <taxon>Hypocreaceae</taxon>
        <taxon>Trichoderma</taxon>
    </lineage>
</organism>
<name>G9N2D6_HYPVG</name>
<dbReference type="InParanoid" id="G9N2D6"/>
<dbReference type="OMA" id="TLVEWET"/>
<dbReference type="Proteomes" id="UP000007115">
    <property type="component" value="Unassembled WGS sequence"/>
</dbReference>
<evidence type="ECO:0000313" key="2">
    <source>
        <dbReference type="Proteomes" id="UP000007115"/>
    </source>
</evidence>
<dbReference type="eggNOG" id="ENOG502SX93">
    <property type="taxonomic scope" value="Eukaryota"/>
</dbReference>
<reference evidence="1 2" key="1">
    <citation type="journal article" date="2011" name="Genome Biol.">
        <title>Comparative genome sequence analysis underscores mycoparasitism as the ancestral life style of Trichoderma.</title>
        <authorList>
            <person name="Kubicek C.P."/>
            <person name="Herrera-Estrella A."/>
            <person name="Seidl-Seiboth V."/>
            <person name="Martinez D.A."/>
            <person name="Druzhinina I.S."/>
            <person name="Thon M."/>
            <person name="Zeilinger S."/>
            <person name="Casas-Flores S."/>
            <person name="Horwitz B.A."/>
            <person name="Mukherjee P.K."/>
            <person name="Mukherjee M."/>
            <person name="Kredics L."/>
            <person name="Alcaraz L.D."/>
            <person name="Aerts A."/>
            <person name="Antal Z."/>
            <person name="Atanasova L."/>
            <person name="Cervantes-Badillo M.G."/>
            <person name="Challacombe J."/>
            <person name="Chertkov O."/>
            <person name="McCluskey K."/>
            <person name="Coulpier F."/>
            <person name="Deshpande N."/>
            <person name="von Doehren H."/>
            <person name="Ebbole D.J."/>
            <person name="Esquivel-Naranjo E.U."/>
            <person name="Fekete E."/>
            <person name="Flipphi M."/>
            <person name="Glaser F."/>
            <person name="Gomez-Rodriguez E.Y."/>
            <person name="Gruber S."/>
            <person name="Han C."/>
            <person name="Henrissat B."/>
            <person name="Hermosa R."/>
            <person name="Hernandez-Onate M."/>
            <person name="Karaffa L."/>
            <person name="Kosti I."/>
            <person name="Le Crom S."/>
            <person name="Lindquist E."/>
            <person name="Lucas S."/>
            <person name="Luebeck M."/>
            <person name="Luebeck P.S."/>
            <person name="Margeot A."/>
            <person name="Metz B."/>
            <person name="Misra M."/>
            <person name="Nevalainen H."/>
            <person name="Omann M."/>
            <person name="Packer N."/>
            <person name="Perrone G."/>
            <person name="Uresti-Rivera E.E."/>
            <person name="Salamov A."/>
            <person name="Schmoll M."/>
            <person name="Seiboth B."/>
            <person name="Shapiro H."/>
            <person name="Sukno S."/>
            <person name="Tamayo-Ramos J.A."/>
            <person name="Tisch D."/>
            <person name="Wiest A."/>
            <person name="Wilkinson H.H."/>
            <person name="Zhang M."/>
            <person name="Coutinho P.M."/>
            <person name="Kenerley C.M."/>
            <person name="Monte E."/>
            <person name="Baker S.E."/>
            <person name="Grigoriev I.V."/>
        </authorList>
    </citation>
    <scope>NUCLEOTIDE SEQUENCE [LARGE SCALE GENOMIC DNA]</scope>
    <source>
        <strain evidence="2">Gv29-8 / FGSC 10586</strain>
    </source>
</reference>
<dbReference type="GeneID" id="25790275"/>
<dbReference type="AlphaFoldDB" id="G9N2D6"/>
<evidence type="ECO:0000313" key="1">
    <source>
        <dbReference type="EMBL" id="EHK19249.1"/>
    </source>
</evidence>
<dbReference type="HOGENOM" id="CLU_1111482_0_0_1"/>
<dbReference type="EMBL" id="ABDF02000084">
    <property type="protein sequence ID" value="EHK19249.1"/>
    <property type="molecule type" value="Genomic_DNA"/>
</dbReference>
<dbReference type="RefSeq" id="XP_013953447.1">
    <property type="nucleotide sequence ID" value="XM_014097972.1"/>
</dbReference>
<protein>
    <submittedName>
        <fullName evidence="1">Uncharacterized protein</fullName>
    </submittedName>
</protein>
<sequence length="263" mass="29762">MTSHKARVAVLLDQLAAAHIDLVEWEQPLHRRLGVPLATDGVNNPFSLSAVAFSNMYKSLFFLVPDQHLHHACQIAASLGYYPESTESLRVAYASEFPGLGVRYNIDDATKKSLGHDCFRRLVLLPLSWSGLNFHELEPAELRYSGKPDHNYNIWTVPLAAACTAIVRLICAEGRTSSLRRRLKADLANLLGYNFYDTSYEGDYEEIIGNEVPLSESELLEIENAVTEIKSWEMRDGEEWIRENLIKLVSGTMTEDQLPWKDH</sequence>
<dbReference type="VEuPathDB" id="FungiDB:TRIVIDRAFT_203989"/>
<comment type="caution">
    <text evidence="1">The sequence shown here is derived from an EMBL/GenBank/DDBJ whole genome shotgun (WGS) entry which is preliminary data.</text>
</comment>
<gene>
    <name evidence="1" type="ORF">TRIVIDRAFT_203989</name>
</gene>
<accession>G9N2D6</accession>
<proteinExistence type="predicted"/>
<dbReference type="OrthoDB" id="4202165at2759"/>
<keyword evidence="2" id="KW-1185">Reference proteome</keyword>